<feature type="region of interest" description="Disordered" evidence="1">
    <location>
        <begin position="36"/>
        <end position="190"/>
    </location>
</feature>
<dbReference type="AlphaFoldDB" id="A0A165GZW0"/>
<feature type="region of interest" description="Disordered" evidence="1">
    <location>
        <begin position="351"/>
        <end position="374"/>
    </location>
</feature>
<accession>A0A165GZW0</accession>
<feature type="region of interest" description="Disordered" evidence="1">
    <location>
        <begin position="1"/>
        <end position="20"/>
    </location>
</feature>
<feature type="compositionally biased region" description="Basic and acidic residues" evidence="1">
    <location>
        <begin position="199"/>
        <end position="211"/>
    </location>
</feature>
<dbReference type="InParanoid" id="A0A165GZW0"/>
<dbReference type="GeneID" id="28900228"/>
<evidence type="ECO:0000256" key="1">
    <source>
        <dbReference type="SAM" id="MobiDB-lite"/>
    </source>
</evidence>
<evidence type="ECO:0000313" key="2">
    <source>
        <dbReference type="EMBL" id="KZF22810.1"/>
    </source>
</evidence>
<organism evidence="2 3">
    <name type="scientific">Xylona heveae (strain CBS 132557 / TC161)</name>
    <dbReference type="NCBI Taxonomy" id="1328760"/>
    <lineage>
        <taxon>Eukaryota</taxon>
        <taxon>Fungi</taxon>
        <taxon>Dikarya</taxon>
        <taxon>Ascomycota</taxon>
        <taxon>Pezizomycotina</taxon>
        <taxon>Xylonomycetes</taxon>
        <taxon>Xylonales</taxon>
        <taxon>Xylonaceae</taxon>
        <taxon>Xylona</taxon>
    </lineage>
</organism>
<name>A0A165GZW0_XYLHT</name>
<feature type="region of interest" description="Disordered" evidence="1">
    <location>
        <begin position="199"/>
        <end position="218"/>
    </location>
</feature>
<evidence type="ECO:0000313" key="3">
    <source>
        <dbReference type="Proteomes" id="UP000076632"/>
    </source>
</evidence>
<dbReference type="OrthoDB" id="3515338at2759"/>
<feature type="region of interest" description="Disordered" evidence="1">
    <location>
        <begin position="241"/>
        <end position="298"/>
    </location>
</feature>
<sequence>MGTPPLDQPACTVEQRGNGDDDVIFVSCRPCAHRAVPQASADKSVPIEPAATPQTSIAESLAERDLLSGEPAVSKVEKSDGEASQVIPKLEPPVETPSELKSRHQSALRACSEPNISLDSSKVVRPQPPLSFGGPVVENGEANSKQAKLDLATNGTGRQHIPGKPDKSIAGPKESLGTARRRASFDAPPIKTHDWVRPEWCHDSHSEKKQENPIPLQPPVSAVNLLPNLEHASVELARPKEIVPAKRNQESIGNTGLKENRHSEEQQQQQPKRARVSLGMNQDPKENLSPVVSDQPPLADPKKRYATLELFGPASRPYYVPGKGLIRTNPPCTLTHRRIAGELVASFPLRDPEAEEGNPSVPGNGTVDSPPRNQTLWSVPAFDASVDPRLNPGITTTRTPRGFGYEPANKDCGTAQATATQYQRPQTAMIPPVAASLPSNAGPVNRGIKEKKYTWTPKMYLDFSLSLYQNYGFQEFAHRHGLPLTEVIDKFSAIVQLPFLDEAENAGTETVSICRKRVASFKQREKEVLEIHKAEERAARTAEKERAKAATRGVEQRVAHDGFNSSSMRVGGEVPPHGTNPRALHAGNISTRVVANSHAVSDPEATGRDVATTQTSMAKLRETLNGSSNVAHRA</sequence>
<feature type="compositionally biased region" description="Polar residues" evidence="1">
    <location>
        <begin position="361"/>
        <end position="374"/>
    </location>
</feature>
<dbReference type="EMBL" id="KV407458">
    <property type="protein sequence ID" value="KZF22810.1"/>
    <property type="molecule type" value="Genomic_DNA"/>
</dbReference>
<feature type="region of interest" description="Disordered" evidence="1">
    <location>
        <begin position="388"/>
        <end position="408"/>
    </location>
</feature>
<protein>
    <submittedName>
        <fullName evidence="2">Uncharacterized protein</fullName>
    </submittedName>
</protein>
<dbReference type="RefSeq" id="XP_018188365.1">
    <property type="nucleotide sequence ID" value="XM_018335091.1"/>
</dbReference>
<proteinExistence type="predicted"/>
<dbReference type="Proteomes" id="UP000076632">
    <property type="component" value="Unassembled WGS sequence"/>
</dbReference>
<keyword evidence="3" id="KW-1185">Reference proteome</keyword>
<reference evidence="2 3" key="1">
    <citation type="journal article" date="2016" name="Fungal Biol.">
        <title>The genome of Xylona heveae provides a window into fungal endophytism.</title>
        <authorList>
            <person name="Gazis R."/>
            <person name="Kuo A."/>
            <person name="Riley R."/>
            <person name="LaButti K."/>
            <person name="Lipzen A."/>
            <person name="Lin J."/>
            <person name="Amirebrahimi M."/>
            <person name="Hesse C.N."/>
            <person name="Spatafora J.W."/>
            <person name="Henrissat B."/>
            <person name="Hainaut M."/>
            <person name="Grigoriev I.V."/>
            <person name="Hibbett D.S."/>
        </authorList>
    </citation>
    <scope>NUCLEOTIDE SEQUENCE [LARGE SCALE GENOMIC DNA]</scope>
    <source>
        <strain evidence="2 3">TC161</strain>
    </source>
</reference>
<gene>
    <name evidence="2" type="ORF">L228DRAFT_268191</name>
</gene>